<feature type="transmembrane region" description="Helical" evidence="2">
    <location>
        <begin position="321"/>
        <end position="341"/>
    </location>
</feature>
<feature type="transmembrane region" description="Helical" evidence="2">
    <location>
        <begin position="899"/>
        <end position="923"/>
    </location>
</feature>
<keyword evidence="3" id="KW-0732">Signal</keyword>
<feature type="signal peptide" evidence="3">
    <location>
        <begin position="1"/>
        <end position="19"/>
    </location>
</feature>
<feature type="transmembrane region" description="Helical" evidence="2">
    <location>
        <begin position="602"/>
        <end position="622"/>
    </location>
</feature>
<dbReference type="Pfam" id="PF01757">
    <property type="entry name" value="Acyl_transf_3"/>
    <property type="match status" value="2"/>
</dbReference>
<reference evidence="5" key="1">
    <citation type="submission" date="2021-02" db="EMBL/GenBank/DDBJ databases">
        <authorList>
            <person name="Nowell W R."/>
        </authorList>
    </citation>
    <scope>NUCLEOTIDE SEQUENCE</scope>
</reference>
<proteinExistence type="predicted"/>
<dbReference type="PANTHER" id="PTHR11161">
    <property type="entry name" value="O-ACYLTRANSFERASE"/>
    <property type="match status" value="1"/>
</dbReference>
<comment type="caution">
    <text evidence="5">The sequence shown here is derived from an EMBL/GenBank/DDBJ whole genome shotgun (WGS) entry which is preliminary data.</text>
</comment>
<feature type="transmembrane region" description="Helical" evidence="2">
    <location>
        <begin position="496"/>
        <end position="519"/>
    </location>
</feature>
<dbReference type="EMBL" id="CAJNXB010003647">
    <property type="protein sequence ID" value="CAF3330519.1"/>
    <property type="molecule type" value="Genomic_DNA"/>
</dbReference>
<feature type="transmembrane region" description="Helical" evidence="2">
    <location>
        <begin position="215"/>
        <end position="238"/>
    </location>
</feature>
<dbReference type="Pfam" id="PF20146">
    <property type="entry name" value="NRF"/>
    <property type="match status" value="1"/>
</dbReference>
<gene>
    <name evidence="5" type="ORF">TIS948_LOCUS21265</name>
</gene>
<feature type="region of interest" description="Disordered" evidence="1">
    <location>
        <begin position="245"/>
        <end position="268"/>
    </location>
</feature>
<dbReference type="InterPro" id="IPR002656">
    <property type="entry name" value="Acyl_transf_3_dom"/>
</dbReference>
<dbReference type="AlphaFoldDB" id="A0A817UBA5"/>
<evidence type="ECO:0000256" key="3">
    <source>
        <dbReference type="SAM" id="SignalP"/>
    </source>
</evidence>
<keyword evidence="2" id="KW-1133">Transmembrane helix</keyword>
<feature type="transmembrane region" description="Helical" evidence="2">
    <location>
        <begin position="402"/>
        <end position="419"/>
    </location>
</feature>
<feature type="transmembrane region" description="Helical" evidence="2">
    <location>
        <begin position="634"/>
        <end position="662"/>
    </location>
</feature>
<feature type="transmembrane region" description="Helical" evidence="2">
    <location>
        <begin position="353"/>
        <end position="381"/>
    </location>
</feature>
<feature type="domain" description="Nose resistant-to-fluoxetine protein N-terminal" evidence="4">
    <location>
        <begin position="75"/>
        <end position="201"/>
    </location>
</feature>
<feature type="compositionally biased region" description="Basic and acidic residues" evidence="1">
    <location>
        <begin position="245"/>
        <end position="258"/>
    </location>
</feature>
<dbReference type="GO" id="GO:0016747">
    <property type="term" value="F:acyltransferase activity, transferring groups other than amino-acyl groups"/>
    <property type="evidence" value="ECO:0007669"/>
    <property type="project" value="InterPro"/>
</dbReference>
<keyword evidence="2" id="KW-0812">Transmembrane</keyword>
<feature type="transmembrane region" description="Helical" evidence="2">
    <location>
        <begin position="856"/>
        <end position="879"/>
    </location>
</feature>
<evidence type="ECO:0000313" key="5">
    <source>
        <dbReference type="EMBL" id="CAF3330519.1"/>
    </source>
</evidence>
<dbReference type="PANTHER" id="PTHR11161:SF0">
    <property type="entry name" value="O-ACYLTRANSFERASE LIKE PROTEIN"/>
    <property type="match status" value="1"/>
</dbReference>
<evidence type="ECO:0000256" key="2">
    <source>
        <dbReference type="SAM" id="Phobius"/>
    </source>
</evidence>
<dbReference type="OrthoDB" id="207378at2759"/>
<dbReference type="Proteomes" id="UP000663825">
    <property type="component" value="Unassembled WGS sequence"/>
</dbReference>
<evidence type="ECO:0000313" key="6">
    <source>
        <dbReference type="Proteomes" id="UP000663825"/>
    </source>
</evidence>
<sequence>MVAVLLPVLLLVLSHSTIGEPTFETIPLRFESVIQRLREFYQNYPDIVNDLVNNPFAKIRPELLLNNRTSSQNQSSDCERDLEILISAASQRQLWALKVLDAWGKPLPSGILKGNIFWLGNYDECLNPLYQINNKSFLQQPINTQYCALQSVPGSVQEITSSGIILGLCLPTSCNRQSIVTLLHEVFNVSHLTIDYLDCSNERTDERHDPLSGTIAFSVVLSLLASLILIGTLADLVLRLSVSSDENKKPHSKGHQDSLTESSNKNASLNSANQTSQYLTNPLPSIVFLAEFSAIRTLGHIFAIDKKENENSFAFLNGIRVLSLCWVILGHSFTFGIFYMSNIIDLLSASRNFAFQLITSGVFSVDTFFLLTGFLTAVLFVRHARKEKLSLRMMILYYVHRYVRLTPTFILVMFVKSFLQQPINTQYCALQSVPGSAQGITSSGITLGLCLPTSCNRQSIITLIQEILNVSSLNKNNLHCSNDRANEQHGPSSGTIALIIVLSFLVLLVFIGTIADIFLQVSVKPNEDEKSHSNGYHNLSEESSNKNVPVNSVYPASQYMAKPMPSIVFLAEFSAVRTLGHIFAIDKKENENSFVFLNGIRVLSLFWVILGHSFFFGLSYMSNILDLLSASRNFAFQLITSGVFSVDTFFLLTGFLTAVLFVRHARKEKLSLRMMILYYVHRYVRLTPTFILVMFVSIYLTPYFGQGPLFPVQQGFESTGCRNGGWWTSFLYIGNFFKSENMCLSVTWYLFNDMQFHWIAPLALIPFVMKQRAIGYIMTILFVLVSIGSILSLLLYYPSMVTHALDISSNATGPNFFDKIYQTPWCRISPYAFGLLTGFVVISTGRNYRLNTIVRVIGNILATVLGLVCIFSTYGDYILVPGLSRASLVAYQVLSRVGWSMSISWLIFICSINQGGIVNRILSFSIWTPLARLNYAAYLIHSTVIFVTIFNQSVPLYYQSMTFLNNYVSILCFSYLAAIVVVIFFETPFFVLEKKFLKR</sequence>
<protein>
    <recommendedName>
        <fullName evidence="4">Nose resistant-to-fluoxetine protein N-terminal domain-containing protein</fullName>
    </recommendedName>
</protein>
<feature type="transmembrane region" description="Helical" evidence="2">
    <location>
        <begin position="776"/>
        <end position="797"/>
    </location>
</feature>
<keyword evidence="2" id="KW-0472">Membrane</keyword>
<feature type="transmembrane region" description="Helical" evidence="2">
    <location>
        <begin position="746"/>
        <end position="769"/>
    </location>
</feature>
<dbReference type="InterPro" id="IPR052728">
    <property type="entry name" value="O2_lipid_transport_reg"/>
</dbReference>
<feature type="transmembrane region" description="Helical" evidence="2">
    <location>
        <begin position="828"/>
        <end position="844"/>
    </location>
</feature>
<feature type="chain" id="PRO_5032956973" description="Nose resistant-to-fluoxetine protein N-terminal domain-containing protein" evidence="3">
    <location>
        <begin position="20"/>
        <end position="999"/>
    </location>
</feature>
<feature type="transmembrane region" description="Helical" evidence="2">
    <location>
        <begin position="935"/>
        <end position="954"/>
    </location>
</feature>
<feature type="transmembrane region" description="Helical" evidence="2">
    <location>
        <begin position="966"/>
        <end position="992"/>
    </location>
</feature>
<accession>A0A817UBA5</accession>
<name>A0A817UBA5_9BILA</name>
<feature type="transmembrane region" description="Helical" evidence="2">
    <location>
        <begin position="683"/>
        <end position="704"/>
    </location>
</feature>
<organism evidence="5 6">
    <name type="scientific">Rotaria socialis</name>
    <dbReference type="NCBI Taxonomy" id="392032"/>
    <lineage>
        <taxon>Eukaryota</taxon>
        <taxon>Metazoa</taxon>
        <taxon>Spiralia</taxon>
        <taxon>Gnathifera</taxon>
        <taxon>Rotifera</taxon>
        <taxon>Eurotatoria</taxon>
        <taxon>Bdelloidea</taxon>
        <taxon>Philodinida</taxon>
        <taxon>Philodinidae</taxon>
        <taxon>Rotaria</taxon>
    </lineage>
</organism>
<dbReference type="SMART" id="SM00703">
    <property type="entry name" value="NRF"/>
    <property type="match status" value="1"/>
</dbReference>
<evidence type="ECO:0000256" key="1">
    <source>
        <dbReference type="SAM" id="MobiDB-lite"/>
    </source>
</evidence>
<dbReference type="InterPro" id="IPR006621">
    <property type="entry name" value="Nose-resist-to-fluoxetine_N"/>
</dbReference>
<evidence type="ECO:0000259" key="4">
    <source>
        <dbReference type="SMART" id="SM00703"/>
    </source>
</evidence>